<name>S7RE24_GLOTA</name>
<dbReference type="Proteomes" id="UP000030669">
    <property type="component" value="Unassembled WGS sequence"/>
</dbReference>
<dbReference type="Gene3D" id="3.80.10.10">
    <property type="entry name" value="Ribonuclease Inhibitor"/>
    <property type="match status" value="1"/>
</dbReference>
<dbReference type="SUPFAM" id="SSF52058">
    <property type="entry name" value="L domain-like"/>
    <property type="match status" value="1"/>
</dbReference>
<dbReference type="HOGENOM" id="CLU_559032_0_0_1"/>
<dbReference type="RefSeq" id="XP_007868765.1">
    <property type="nucleotide sequence ID" value="XM_007870574.1"/>
</dbReference>
<organism evidence="1 2">
    <name type="scientific">Gloeophyllum trabeum (strain ATCC 11539 / FP-39264 / Madison 617)</name>
    <name type="common">Brown rot fungus</name>
    <dbReference type="NCBI Taxonomy" id="670483"/>
    <lineage>
        <taxon>Eukaryota</taxon>
        <taxon>Fungi</taxon>
        <taxon>Dikarya</taxon>
        <taxon>Basidiomycota</taxon>
        <taxon>Agaricomycotina</taxon>
        <taxon>Agaricomycetes</taxon>
        <taxon>Gloeophyllales</taxon>
        <taxon>Gloeophyllaceae</taxon>
        <taxon>Gloeophyllum</taxon>
    </lineage>
</organism>
<dbReference type="EMBL" id="KB469307">
    <property type="protein sequence ID" value="EPQ52450.1"/>
    <property type="molecule type" value="Genomic_DNA"/>
</dbReference>
<gene>
    <name evidence="1" type="ORF">GLOTRDRAFT_131691</name>
</gene>
<proteinExistence type="predicted"/>
<accession>S7RE24</accession>
<dbReference type="AlphaFoldDB" id="S7RE24"/>
<protein>
    <recommendedName>
        <fullName evidence="3">F-box domain-containing protein</fullName>
    </recommendedName>
</protein>
<dbReference type="InterPro" id="IPR032675">
    <property type="entry name" value="LRR_dom_sf"/>
</dbReference>
<sequence length="488" mass="56145">MDEPERFILLTTDKLTHRVPLADESDNTENWHKFFHIMDHTSDLTFLSLHLPDSMWPDVCRQHAQWTFPRLEHLEVHGENMVEASVRDDDDGYDNSTPFIAPGLKHLRSENFNISIIDNLLTPRLEILEISSNADFYVDTVLSTLKRMPNLKELHLWLDIQFRPDDKDPTEVVHFHQLQTLDLHINNSAEGKVFSLLSYPRTAYTTAYLHLWDHANLAKTMRSVSTKINQIVDGGDFRHCTVHHEGSRKTHATFSSLTQLHNRRSGQGPAEPKLEVLLDDYPPDTEALVLANMMDSFSLAFGLVEHLELRDLKPCDKDGGNDWADESTSFPEGLFVTAGGNPADPYQILKLGHAFPSLKALHLDGIRFRRRWPDDYANHASFLHILQKATVRALHEPDPHLTHLTITNAVNLVEVDAANSLNRMAAGMIWDEQERFENCTREYVEEVVEQQGRMSEEEVDWMRLWLESRHSESHSQFEFDSESESESE</sequence>
<evidence type="ECO:0000313" key="2">
    <source>
        <dbReference type="Proteomes" id="UP000030669"/>
    </source>
</evidence>
<evidence type="ECO:0000313" key="1">
    <source>
        <dbReference type="EMBL" id="EPQ52450.1"/>
    </source>
</evidence>
<evidence type="ECO:0008006" key="3">
    <source>
        <dbReference type="Google" id="ProtNLM"/>
    </source>
</evidence>
<keyword evidence="2" id="KW-1185">Reference proteome</keyword>
<dbReference type="KEGG" id="gtr:GLOTRDRAFT_131691"/>
<reference evidence="1 2" key="1">
    <citation type="journal article" date="2012" name="Science">
        <title>The Paleozoic origin of enzymatic lignin decomposition reconstructed from 31 fungal genomes.</title>
        <authorList>
            <person name="Floudas D."/>
            <person name="Binder M."/>
            <person name="Riley R."/>
            <person name="Barry K."/>
            <person name="Blanchette R.A."/>
            <person name="Henrissat B."/>
            <person name="Martinez A.T."/>
            <person name="Otillar R."/>
            <person name="Spatafora J.W."/>
            <person name="Yadav J.S."/>
            <person name="Aerts A."/>
            <person name="Benoit I."/>
            <person name="Boyd A."/>
            <person name="Carlson A."/>
            <person name="Copeland A."/>
            <person name="Coutinho P.M."/>
            <person name="de Vries R.P."/>
            <person name="Ferreira P."/>
            <person name="Findley K."/>
            <person name="Foster B."/>
            <person name="Gaskell J."/>
            <person name="Glotzer D."/>
            <person name="Gorecki P."/>
            <person name="Heitman J."/>
            <person name="Hesse C."/>
            <person name="Hori C."/>
            <person name="Igarashi K."/>
            <person name="Jurgens J.A."/>
            <person name="Kallen N."/>
            <person name="Kersten P."/>
            <person name="Kohler A."/>
            <person name="Kuees U."/>
            <person name="Kumar T.K.A."/>
            <person name="Kuo A."/>
            <person name="LaButti K."/>
            <person name="Larrondo L.F."/>
            <person name="Lindquist E."/>
            <person name="Ling A."/>
            <person name="Lombard V."/>
            <person name="Lucas S."/>
            <person name="Lundell T."/>
            <person name="Martin R."/>
            <person name="McLaughlin D.J."/>
            <person name="Morgenstern I."/>
            <person name="Morin E."/>
            <person name="Murat C."/>
            <person name="Nagy L.G."/>
            <person name="Nolan M."/>
            <person name="Ohm R.A."/>
            <person name="Patyshakuliyeva A."/>
            <person name="Rokas A."/>
            <person name="Ruiz-Duenas F.J."/>
            <person name="Sabat G."/>
            <person name="Salamov A."/>
            <person name="Samejima M."/>
            <person name="Schmutz J."/>
            <person name="Slot J.C."/>
            <person name="St John F."/>
            <person name="Stenlid J."/>
            <person name="Sun H."/>
            <person name="Sun S."/>
            <person name="Syed K."/>
            <person name="Tsang A."/>
            <person name="Wiebenga A."/>
            <person name="Young D."/>
            <person name="Pisabarro A."/>
            <person name="Eastwood D.C."/>
            <person name="Martin F."/>
            <person name="Cullen D."/>
            <person name="Grigoriev I.V."/>
            <person name="Hibbett D.S."/>
        </authorList>
    </citation>
    <scope>NUCLEOTIDE SEQUENCE [LARGE SCALE GENOMIC DNA]</scope>
    <source>
        <strain evidence="1 2">ATCC 11539</strain>
    </source>
</reference>
<dbReference type="GeneID" id="19302361"/>